<dbReference type="SFLD" id="SFLDG01129">
    <property type="entry name" value="C1.5:_HAD__Beta-PGM__Phosphata"/>
    <property type="match status" value="1"/>
</dbReference>
<dbReference type="InterPro" id="IPR051400">
    <property type="entry name" value="HAD-like_hydrolase"/>
</dbReference>
<protein>
    <submittedName>
        <fullName evidence="5">HAD-IA family hydrolase</fullName>
    </submittedName>
</protein>
<dbReference type="NCBIfam" id="TIGR01549">
    <property type="entry name" value="HAD-SF-IA-v1"/>
    <property type="match status" value="1"/>
</dbReference>
<reference evidence="4 6" key="1">
    <citation type="journal article" date="2015" name="Genome Announc.">
        <title>Genome Sequences of Oblitimonas alkaliphila gen. nov. sp. nov. (Proposed), a Novel Bacterium of the Pseudomonadaceae Family.</title>
        <authorList>
            <person name="Lauer A.C."/>
            <person name="Nicholson A.C."/>
            <person name="Humrighouse B.W."/>
            <person name="Emery B."/>
            <person name="Drobish A."/>
            <person name="Juieng P."/>
            <person name="Loparev V."/>
            <person name="McQuiston J.R."/>
        </authorList>
    </citation>
    <scope>NUCLEOTIDE SEQUENCE [LARGE SCALE GENOMIC DNA]</scope>
    <source>
        <strain evidence="4 6">E5571</strain>
    </source>
</reference>
<comment type="cofactor">
    <cofactor evidence="1">
        <name>Mg(2+)</name>
        <dbReference type="ChEBI" id="CHEBI:18420"/>
    </cofactor>
</comment>
<dbReference type="Pfam" id="PF00702">
    <property type="entry name" value="Hydrolase"/>
    <property type="match status" value="1"/>
</dbReference>
<gene>
    <name evidence="4" type="ORF">AKN88_03805</name>
    <name evidence="5" type="ORF">HX099_03140</name>
</gene>
<keyword evidence="6" id="KW-1185">Reference proteome</keyword>
<dbReference type="Gene3D" id="1.20.120.1600">
    <property type="match status" value="1"/>
</dbReference>
<dbReference type="EMBL" id="JACANB010000002">
    <property type="protein sequence ID" value="MDM1695663.1"/>
    <property type="molecule type" value="Genomic_DNA"/>
</dbReference>
<proteinExistence type="predicted"/>
<dbReference type="PRINTS" id="PR00413">
    <property type="entry name" value="HADHALOGNASE"/>
</dbReference>
<evidence type="ECO:0000313" key="6">
    <source>
        <dbReference type="Proteomes" id="UP000063953"/>
    </source>
</evidence>
<evidence type="ECO:0000313" key="4">
    <source>
        <dbReference type="EMBL" id="AKX59159.1"/>
    </source>
</evidence>
<dbReference type="EMBL" id="CP012365">
    <property type="protein sequence ID" value="AKX59159.1"/>
    <property type="molecule type" value="Genomic_DNA"/>
</dbReference>
<name>A0A0K1XD25_9GAMM</name>
<dbReference type="Proteomes" id="UP000063953">
    <property type="component" value="Chromosome"/>
</dbReference>
<dbReference type="STRING" id="1697053.AKN87_05790"/>
<dbReference type="InterPro" id="IPR006439">
    <property type="entry name" value="HAD-SF_hydro_IA"/>
</dbReference>
<dbReference type="RefSeq" id="WP_053100208.1">
    <property type="nucleotide sequence ID" value="NZ_CP012365.1"/>
</dbReference>
<dbReference type="InterPro" id="IPR023214">
    <property type="entry name" value="HAD_sf"/>
</dbReference>
<dbReference type="Proteomes" id="UP001173465">
    <property type="component" value="Unassembled WGS sequence"/>
</dbReference>
<evidence type="ECO:0000256" key="2">
    <source>
        <dbReference type="ARBA" id="ARBA00022801"/>
    </source>
</evidence>
<dbReference type="PANTHER" id="PTHR46470:SF4">
    <property type="entry name" value="5-AMINO-6-(5-PHOSPHO-D-RIBITYLAMINO)URACIL PHOSPHATASE YIGB"/>
    <property type="match status" value="1"/>
</dbReference>
<accession>A0A0K1XD25</accession>
<dbReference type="GO" id="GO:0016787">
    <property type="term" value="F:hydrolase activity"/>
    <property type="evidence" value="ECO:0007669"/>
    <property type="project" value="UniProtKB-KW"/>
</dbReference>
<dbReference type="SFLD" id="SFLDS00003">
    <property type="entry name" value="Haloacid_Dehalogenase"/>
    <property type="match status" value="1"/>
</dbReference>
<dbReference type="SUPFAM" id="SSF56784">
    <property type="entry name" value="HAD-like"/>
    <property type="match status" value="1"/>
</dbReference>
<evidence type="ECO:0000313" key="5">
    <source>
        <dbReference type="EMBL" id="MDM1695663.1"/>
    </source>
</evidence>
<dbReference type="NCBIfam" id="TIGR01509">
    <property type="entry name" value="HAD-SF-IA-v3"/>
    <property type="match status" value="1"/>
</dbReference>
<sequence>MHKPPLYLSFDLDDTLWPIAPTMVHAEQVLVDWLVQHAPRLGADFAQLRVPLRAKIIEQNPDWHFQVSRVRRLMIQQALQQAGYSLKQAEVLSQQAFAAYLQARQQVTFFHDTLSTLQQLAKRYPLLALTNGNADIQQVGLSDYFQHALNAEQIGVGKPDPQAYQRLLAVADITPAQLVHIGDNPQDDILGAQQMGIRTVWFNPTQVPWQHAIEPTYQIQRLAQLLDIF</sequence>
<reference evidence="5" key="3">
    <citation type="journal article" date="2022" name="Sci. Total Environ.">
        <title>Prevalence, transmission, and molecular epidemiology of tet(X)-positive bacteria among humans, animals, and environmental niches in China: An epidemiological, and genomic-based study.</title>
        <authorList>
            <person name="Dong N."/>
            <person name="Zeng Y."/>
            <person name="Cai C."/>
            <person name="Sun C."/>
            <person name="Lu J."/>
            <person name="Liu C."/>
            <person name="Zhou H."/>
            <person name="Sun Q."/>
            <person name="Shu L."/>
            <person name="Wang H."/>
            <person name="Wang Y."/>
            <person name="Wang S."/>
            <person name="Wu C."/>
            <person name="Chan E.W."/>
            <person name="Chen G."/>
            <person name="Shen Z."/>
            <person name="Chen S."/>
            <person name="Zhang R."/>
        </authorList>
    </citation>
    <scope>NUCLEOTIDE SEQUENCE</scope>
    <source>
        <strain evidence="5">DF46-2-2</strain>
    </source>
</reference>
<organism evidence="4 6">
    <name type="scientific">Thiopseudomonas alkaliphila</name>
    <dbReference type="NCBI Taxonomy" id="1697053"/>
    <lineage>
        <taxon>Bacteria</taxon>
        <taxon>Pseudomonadati</taxon>
        <taxon>Pseudomonadota</taxon>
        <taxon>Gammaproteobacteria</taxon>
        <taxon>Pseudomonadales</taxon>
        <taxon>Pseudomonadaceae</taxon>
        <taxon>Thiopseudomonas</taxon>
    </lineage>
</organism>
<dbReference type="Gene3D" id="3.40.50.1000">
    <property type="entry name" value="HAD superfamily/HAD-like"/>
    <property type="match status" value="1"/>
</dbReference>
<dbReference type="AlphaFoldDB" id="A0A0K1XD25"/>
<dbReference type="PANTHER" id="PTHR46470">
    <property type="entry name" value="N-ACYLNEURAMINATE-9-PHOSPHATASE"/>
    <property type="match status" value="1"/>
</dbReference>
<keyword evidence="2 5" id="KW-0378">Hydrolase</keyword>
<dbReference type="InterPro" id="IPR036412">
    <property type="entry name" value="HAD-like_sf"/>
</dbReference>
<evidence type="ECO:0000256" key="3">
    <source>
        <dbReference type="ARBA" id="ARBA00022842"/>
    </source>
</evidence>
<dbReference type="GO" id="GO:0009231">
    <property type="term" value="P:riboflavin biosynthetic process"/>
    <property type="evidence" value="ECO:0007669"/>
    <property type="project" value="TreeGrafter"/>
</dbReference>
<reference evidence="5" key="2">
    <citation type="submission" date="2020-06" db="EMBL/GenBank/DDBJ databases">
        <authorList>
            <person name="Dong N."/>
        </authorList>
    </citation>
    <scope>NUCLEOTIDE SEQUENCE</scope>
    <source>
        <strain evidence="5">DF46-2-2</strain>
    </source>
</reference>
<keyword evidence="3" id="KW-0460">Magnesium</keyword>
<evidence type="ECO:0000256" key="1">
    <source>
        <dbReference type="ARBA" id="ARBA00001946"/>
    </source>
</evidence>